<dbReference type="AlphaFoldDB" id="W7HJX9"/>
<feature type="compositionally biased region" description="Low complexity" evidence="1">
    <location>
        <begin position="536"/>
        <end position="549"/>
    </location>
</feature>
<feature type="compositionally biased region" description="Polar residues" evidence="1">
    <location>
        <begin position="561"/>
        <end position="570"/>
    </location>
</feature>
<evidence type="ECO:0008006" key="4">
    <source>
        <dbReference type="Google" id="ProtNLM"/>
    </source>
</evidence>
<feature type="compositionally biased region" description="Basic and acidic residues" evidence="1">
    <location>
        <begin position="735"/>
        <end position="754"/>
    </location>
</feature>
<reference evidence="2 3" key="1">
    <citation type="submission" date="2013-05" db="EMBL/GenBank/DDBJ databases">
        <title>Drechslerella stenobrocha genome reveals carnivorous origination and mechanical trapping mechanism of predatory fungi.</title>
        <authorList>
            <person name="Liu X."/>
            <person name="Zhang W."/>
            <person name="Liu K."/>
        </authorList>
    </citation>
    <scope>NUCLEOTIDE SEQUENCE [LARGE SCALE GENOMIC DNA]</scope>
    <source>
        <strain evidence="2 3">248</strain>
    </source>
</reference>
<feature type="compositionally biased region" description="Polar residues" evidence="1">
    <location>
        <begin position="508"/>
        <end position="519"/>
    </location>
</feature>
<organism evidence="2 3">
    <name type="scientific">Drechslerella stenobrocha 248</name>
    <dbReference type="NCBI Taxonomy" id="1043628"/>
    <lineage>
        <taxon>Eukaryota</taxon>
        <taxon>Fungi</taxon>
        <taxon>Dikarya</taxon>
        <taxon>Ascomycota</taxon>
        <taxon>Pezizomycotina</taxon>
        <taxon>Orbiliomycetes</taxon>
        <taxon>Orbiliales</taxon>
        <taxon>Orbiliaceae</taxon>
        <taxon>Drechslerella</taxon>
    </lineage>
</organism>
<evidence type="ECO:0000313" key="3">
    <source>
        <dbReference type="Proteomes" id="UP000024837"/>
    </source>
</evidence>
<dbReference type="PANTHER" id="PTHR42085">
    <property type="entry name" value="F-BOX DOMAIN-CONTAINING PROTEIN"/>
    <property type="match status" value="1"/>
</dbReference>
<feature type="region of interest" description="Disordered" evidence="1">
    <location>
        <begin position="728"/>
        <end position="758"/>
    </location>
</feature>
<evidence type="ECO:0000313" key="2">
    <source>
        <dbReference type="EMBL" id="EWC44286.1"/>
    </source>
</evidence>
<feature type="compositionally biased region" description="Polar residues" evidence="1">
    <location>
        <begin position="630"/>
        <end position="641"/>
    </location>
</feature>
<evidence type="ECO:0000256" key="1">
    <source>
        <dbReference type="SAM" id="MobiDB-lite"/>
    </source>
</evidence>
<accession>W7HJX9</accession>
<gene>
    <name evidence="2" type="ORF">DRE_01112</name>
</gene>
<dbReference type="OrthoDB" id="5598843at2759"/>
<keyword evidence="3" id="KW-1185">Reference proteome</keyword>
<sequence length="829" mass="92835">MMLKWDNWSEEVEAKLLRLKLDHRYIPVPRKLDLEPDRYSALDSTLLKKQLKQAALALLVQNTPFPRKPICIDDLPWPYTSQPPTPRIEEETPLPPSEQSVATSTPFPLLALPRELRNEVYRHLLTMPIPTFLPQPYKVDLVPKRINTSILRVNKQIHDEATEVLYGSNTFAVYLSANLSRIQDTGIDQSSSVSTYCTTPWESVHPSIEYYFPGHRPRDLPNQLLEEAGVQGPRILPGRMAGSRCIIARPGRHENIGDRIIPAARYRHLIRRVRIHVKDVQADMFFLLNDPAFHMGWHKITSMTLIPMARRLRDIFIDAGDKLMVDIVVSYHCLAVKGDIQLDDWGQIKWSNGSGHPGGMAQKALPIFYEHILRLVAPLTRGPWRHTLTLWGGLDAGISEEAREIARQNASGPPLFTRAEEEQLLKLEPDAKRYLWEVVKGRMEVAVKQTVGLRDLYGRVEDGNPGISHSFYGIGRLDCEYRKSGTPFCELVSSAVPSSCVHTLPPAVTSTHPSIMATNDDNKWRRRQSTQGGNASPSPSSSSQSFNQPRRSDSRSDRSSTSFNQSHNNRSYGGAGGSSNFNSAVDEHTPVNGFNGKEVRDFLAKGYQDALNSAQSPGDNKPVVWKNSDKGWTTQSKSSPWAPNKNVMANGTDFLTRLKKGVASPNTNGSNKDDRAARSRIPKIRITEPDDERDCIGRGAVLVHNMEHRQDREGRYLAVPRRRWDIGNRIKAQKKKEEKAKKKEEEGTQQKTAEEGAQVQGGALEVQIRGEGSVVQAQAPDTRPTAGFLALAIRAIRALAAVFASLCRKIVYLCAASIFWRAGYEPIMG</sequence>
<feature type="region of interest" description="Disordered" evidence="1">
    <location>
        <begin position="611"/>
        <end position="641"/>
    </location>
</feature>
<dbReference type="Proteomes" id="UP000024837">
    <property type="component" value="Unassembled WGS sequence"/>
</dbReference>
<feature type="region of interest" description="Disordered" evidence="1">
    <location>
        <begin position="504"/>
        <end position="589"/>
    </location>
</feature>
<dbReference type="InterPro" id="IPR038883">
    <property type="entry name" value="AN11006-like"/>
</dbReference>
<protein>
    <recommendedName>
        <fullName evidence="4">F-box domain-containing protein</fullName>
    </recommendedName>
</protein>
<proteinExistence type="predicted"/>
<dbReference type="HOGENOM" id="CLU_341954_0_0_1"/>
<name>W7HJX9_9PEZI</name>
<dbReference type="PANTHER" id="PTHR42085:SF2">
    <property type="entry name" value="F-BOX DOMAIN-CONTAINING PROTEIN"/>
    <property type="match status" value="1"/>
</dbReference>
<dbReference type="EMBL" id="KI966443">
    <property type="protein sequence ID" value="EWC44286.1"/>
    <property type="molecule type" value="Genomic_DNA"/>
</dbReference>